<name>A0A318J734_9BURK</name>
<evidence type="ECO:0000256" key="1">
    <source>
        <dbReference type="ARBA" id="ARBA00022553"/>
    </source>
</evidence>
<evidence type="ECO:0000313" key="8">
    <source>
        <dbReference type="EMBL" id="PXX39718.1"/>
    </source>
</evidence>
<dbReference type="InterPro" id="IPR039420">
    <property type="entry name" value="WalR-like"/>
</dbReference>
<dbReference type="RefSeq" id="WP_110257375.1">
    <property type="nucleotide sequence ID" value="NZ_QJKB01000010.1"/>
</dbReference>
<accession>A0A318J734</accession>
<feature type="domain" description="Response regulatory" evidence="7">
    <location>
        <begin position="28"/>
        <end position="144"/>
    </location>
</feature>
<protein>
    <submittedName>
        <fullName evidence="8">LuxR family two component transcriptional regulator</fullName>
    </submittedName>
</protein>
<dbReference type="PROSITE" id="PS50043">
    <property type="entry name" value="HTH_LUXR_2"/>
    <property type="match status" value="1"/>
</dbReference>
<dbReference type="PROSITE" id="PS00622">
    <property type="entry name" value="HTH_LUXR_1"/>
    <property type="match status" value="1"/>
</dbReference>
<dbReference type="PROSITE" id="PS50110">
    <property type="entry name" value="RESPONSE_REGULATORY"/>
    <property type="match status" value="1"/>
</dbReference>
<dbReference type="GO" id="GO:0006355">
    <property type="term" value="P:regulation of DNA-templated transcription"/>
    <property type="evidence" value="ECO:0007669"/>
    <property type="project" value="InterPro"/>
</dbReference>
<evidence type="ECO:0000256" key="2">
    <source>
        <dbReference type="ARBA" id="ARBA00023015"/>
    </source>
</evidence>
<dbReference type="AlphaFoldDB" id="A0A318J734"/>
<dbReference type="Proteomes" id="UP000247792">
    <property type="component" value="Unassembled WGS sequence"/>
</dbReference>
<dbReference type="GO" id="GO:0003677">
    <property type="term" value="F:DNA binding"/>
    <property type="evidence" value="ECO:0007669"/>
    <property type="project" value="UniProtKB-KW"/>
</dbReference>
<sequence>MTENIPVQPAAEVHAAPEIQATQATQVHLLLVDDHPLVRDGLRARLETIASITIAGEAGTAEEALSIAASKPVNLILMDINLGTGNGISLTARFKAEYPHIAVIMLSMHEKTEYVNQSVQAGARAYVLKDAPAVEIIEAIDTVMAGGTYFSSGLKKQAANSDSSQVLTQREKSILNCIATGKSNKHIARELGLSVRTVETHRLNIKRKLNIEGQADLIRYALNNAAT</sequence>
<dbReference type="InterPro" id="IPR011006">
    <property type="entry name" value="CheY-like_superfamily"/>
</dbReference>
<organism evidence="8 9">
    <name type="scientific">Undibacterium pigrum</name>
    <dbReference type="NCBI Taxonomy" id="401470"/>
    <lineage>
        <taxon>Bacteria</taxon>
        <taxon>Pseudomonadati</taxon>
        <taxon>Pseudomonadota</taxon>
        <taxon>Betaproteobacteria</taxon>
        <taxon>Burkholderiales</taxon>
        <taxon>Oxalobacteraceae</taxon>
        <taxon>Undibacterium</taxon>
    </lineage>
</organism>
<evidence type="ECO:0000259" key="7">
    <source>
        <dbReference type="PROSITE" id="PS50110"/>
    </source>
</evidence>
<dbReference type="InterPro" id="IPR058245">
    <property type="entry name" value="NreC/VraR/RcsB-like_REC"/>
</dbReference>
<dbReference type="Pfam" id="PF00072">
    <property type="entry name" value="Response_reg"/>
    <property type="match status" value="1"/>
</dbReference>
<dbReference type="SMART" id="SM00421">
    <property type="entry name" value="HTH_LUXR"/>
    <property type="match status" value="1"/>
</dbReference>
<dbReference type="SUPFAM" id="SSF52172">
    <property type="entry name" value="CheY-like"/>
    <property type="match status" value="1"/>
</dbReference>
<dbReference type="Gene3D" id="3.40.50.2300">
    <property type="match status" value="1"/>
</dbReference>
<dbReference type="SUPFAM" id="SSF46894">
    <property type="entry name" value="C-terminal effector domain of the bipartite response regulators"/>
    <property type="match status" value="1"/>
</dbReference>
<dbReference type="PRINTS" id="PR00038">
    <property type="entry name" value="HTHLUXR"/>
</dbReference>
<reference evidence="8 9" key="1">
    <citation type="submission" date="2018-05" db="EMBL/GenBank/DDBJ databases">
        <title>Genomic Encyclopedia of Type Strains, Phase IV (KMG-IV): sequencing the most valuable type-strain genomes for metagenomic binning, comparative biology and taxonomic classification.</title>
        <authorList>
            <person name="Goeker M."/>
        </authorList>
    </citation>
    <scope>NUCLEOTIDE SEQUENCE [LARGE SCALE GENOMIC DNA]</scope>
    <source>
        <strain evidence="8 9">DSM 19792</strain>
    </source>
</reference>
<dbReference type="PANTHER" id="PTHR43214:SF41">
    <property type="entry name" value="NITRATE_NITRITE RESPONSE REGULATOR PROTEIN NARP"/>
    <property type="match status" value="1"/>
</dbReference>
<dbReference type="Pfam" id="PF00196">
    <property type="entry name" value="GerE"/>
    <property type="match status" value="1"/>
</dbReference>
<dbReference type="CDD" id="cd06170">
    <property type="entry name" value="LuxR_C_like"/>
    <property type="match status" value="1"/>
</dbReference>
<dbReference type="PANTHER" id="PTHR43214">
    <property type="entry name" value="TWO-COMPONENT RESPONSE REGULATOR"/>
    <property type="match status" value="1"/>
</dbReference>
<evidence type="ECO:0000256" key="4">
    <source>
        <dbReference type="ARBA" id="ARBA00023163"/>
    </source>
</evidence>
<dbReference type="InterPro" id="IPR016032">
    <property type="entry name" value="Sig_transdc_resp-reg_C-effctor"/>
</dbReference>
<evidence type="ECO:0000313" key="9">
    <source>
        <dbReference type="Proteomes" id="UP000247792"/>
    </source>
</evidence>
<dbReference type="SMART" id="SM00448">
    <property type="entry name" value="REC"/>
    <property type="match status" value="1"/>
</dbReference>
<keyword evidence="1 5" id="KW-0597">Phosphoprotein</keyword>
<keyword evidence="9" id="KW-1185">Reference proteome</keyword>
<dbReference type="GO" id="GO:0000160">
    <property type="term" value="P:phosphorelay signal transduction system"/>
    <property type="evidence" value="ECO:0007669"/>
    <property type="project" value="InterPro"/>
</dbReference>
<evidence type="ECO:0000256" key="3">
    <source>
        <dbReference type="ARBA" id="ARBA00023125"/>
    </source>
</evidence>
<dbReference type="OrthoDB" id="9780593at2"/>
<keyword evidence="4" id="KW-0804">Transcription</keyword>
<evidence type="ECO:0000259" key="6">
    <source>
        <dbReference type="PROSITE" id="PS50043"/>
    </source>
</evidence>
<dbReference type="InterPro" id="IPR001789">
    <property type="entry name" value="Sig_transdc_resp-reg_receiver"/>
</dbReference>
<keyword evidence="3" id="KW-0238">DNA-binding</keyword>
<dbReference type="CDD" id="cd17535">
    <property type="entry name" value="REC_NarL-like"/>
    <property type="match status" value="1"/>
</dbReference>
<dbReference type="EMBL" id="QJKB01000010">
    <property type="protein sequence ID" value="PXX39718.1"/>
    <property type="molecule type" value="Genomic_DNA"/>
</dbReference>
<gene>
    <name evidence="8" type="ORF">DFR42_11084</name>
</gene>
<dbReference type="InterPro" id="IPR000792">
    <property type="entry name" value="Tscrpt_reg_LuxR_C"/>
</dbReference>
<comment type="caution">
    <text evidence="8">The sequence shown here is derived from an EMBL/GenBank/DDBJ whole genome shotgun (WGS) entry which is preliminary data.</text>
</comment>
<evidence type="ECO:0000256" key="5">
    <source>
        <dbReference type="PROSITE-ProRule" id="PRU00169"/>
    </source>
</evidence>
<feature type="domain" description="HTH luxR-type" evidence="6">
    <location>
        <begin position="160"/>
        <end position="225"/>
    </location>
</feature>
<keyword evidence="2" id="KW-0805">Transcription regulation</keyword>
<feature type="modified residue" description="4-aspartylphosphate" evidence="5">
    <location>
        <position position="79"/>
    </location>
</feature>
<proteinExistence type="predicted"/>